<organism evidence="2 3">
    <name type="scientific">Algoriphagus zhangzhouensis</name>
    <dbReference type="NCBI Taxonomy" id="1073327"/>
    <lineage>
        <taxon>Bacteria</taxon>
        <taxon>Pseudomonadati</taxon>
        <taxon>Bacteroidota</taxon>
        <taxon>Cytophagia</taxon>
        <taxon>Cytophagales</taxon>
        <taxon>Cyclobacteriaceae</taxon>
        <taxon>Algoriphagus</taxon>
    </lineage>
</organism>
<evidence type="ECO:0008006" key="4">
    <source>
        <dbReference type="Google" id="ProtNLM"/>
    </source>
</evidence>
<gene>
    <name evidence="2" type="ORF">SAMN04488108_2287</name>
</gene>
<proteinExistence type="predicted"/>
<evidence type="ECO:0000256" key="1">
    <source>
        <dbReference type="SAM" id="Phobius"/>
    </source>
</evidence>
<keyword evidence="1" id="KW-0812">Transmembrane</keyword>
<evidence type="ECO:0000313" key="2">
    <source>
        <dbReference type="EMBL" id="SHO62748.1"/>
    </source>
</evidence>
<dbReference type="RefSeq" id="WP_073571941.1">
    <property type="nucleotide sequence ID" value="NZ_FRXN01000003.1"/>
</dbReference>
<feature type="transmembrane region" description="Helical" evidence="1">
    <location>
        <begin position="49"/>
        <end position="70"/>
    </location>
</feature>
<dbReference type="STRING" id="1073327.SAMN04488108_2287"/>
<keyword evidence="3" id="KW-1185">Reference proteome</keyword>
<keyword evidence="1" id="KW-0472">Membrane</keyword>
<name>A0A1M7ZCX5_9BACT</name>
<sequence>MDHQKKRVLILLLFLSTFFGYLEWGDDQSSFLIESELEIFSKGIKDPLSVLHPFTLIPFIGQILLLISLFQKAPKKWLVIAAIIGLGLLFGLILFIGIIGPNWKILVSSLPFWLFSILLIREFRKSFKS</sequence>
<accession>A0A1M7ZCX5</accession>
<dbReference type="OrthoDB" id="1377395at2"/>
<reference evidence="3" key="1">
    <citation type="submission" date="2016-12" db="EMBL/GenBank/DDBJ databases">
        <authorList>
            <person name="Varghese N."/>
            <person name="Submissions S."/>
        </authorList>
    </citation>
    <scope>NUCLEOTIDE SEQUENCE [LARGE SCALE GENOMIC DNA]</scope>
    <source>
        <strain evidence="3">DSM 25035</strain>
    </source>
</reference>
<keyword evidence="1" id="KW-1133">Transmembrane helix</keyword>
<feature type="transmembrane region" description="Helical" evidence="1">
    <location>
        <begin position="105"/>
        <end position="123"/>
    </location>
</feature>
<protein>
    <recommendedName>
        <fullName evidence="4">DoxX-like family protein</fullName>
    </recommendedName>
</protein>
<evidence type="ECO:0000313" key="3">
    <source>
        <dbReference type="Proteomes" id="UP000184609"/>
    </source>
</evidence>
<feature type="transmembrane region" description="Helical" evidence="1">
    <location>
        <begin position="77"/>
        <end position="99"/>
    </location>
</feature>
<dbReference type="Proteomes" id="UP000184609">
    <property type="component" value="Unassembled WGS sequence"/>
</dbReference>
<dbReference type="EMBL" id="FRXN01000003">
    <property type="protein sequence ID" value="SHO62748.1"/>
    <property type="molecule type" value="Genomic_DNA"/>
</dbReference>
<dbReference type="AlphaFoldDB" id="A0A1M7ZCX5"/>